<dbReference type="EMBL" id="CASHSV030000179">
    <property type="protein sequence ID" value="CAJ2651817.1"/>
    <property type="molecule type" value="Genomic_DNA"/>
</dbReference>
<organism evidence="1 2">
    <name type="scientific">Trifolium pratense</name>
    <name type="common">Red clover</name>
    <dbReference type="NCBI Taxonomy" id="57577"/>
    <lineage>
        <taxon>Eukaryota</taxon>
        <taxon>Viridiplantae</taxon>
        <taxon>Streptophyta</taxon>
        <taxon>Embryophyta</taxon>
        <taxon>Tracheophyta</taxon>
        <taxon>Spermatophyta</taxon>
        <taxon>Magnoliopsida</taxon>
        <taxon>eudicotyledons</taxon>
        <taxon>Gunneridae</taxon>
        <taxon>Pentapetalae</taxon>
        <taxon>rosids</taxon>
        <taxon>fabids</taxon>
        <taxon>Fabales</taxon>
        <taxon>Fabaceae</taxon>
        <taxon>Papilionoideae</taxon>
        <taxon>50 kb inversion clade</taxon>
        <taxon>NPAAA clade</taxon>
        <taxon>Hologalegina</taxon>
        <taxon>IRL clade</taxon>
        <taxon>Trifolieae</taxon>
        <taxon>Trifolium</taxon>
    </lineage>
</organism>
<protein>
    <submittedName>
        <fullName evidence="1">Uncharacterized protein</fullName>
    </submittedName>
</protein>
<sequence>MQLSWFWVKELRIADPILDWEKMKRTMSDGLLLRTPKNNNSSVTMRTLLLDSSWKTYLFDKEMLLARISFIQCSNTTLTPPPKTPYQYFRRKKVLFQVFHYHFLVKGCDSSCVWMYYDEMEKWLLRGMWIYIMNGTNLFIYCAYHDPLEDHDYPLRLFDQMSKCLMVSWDAIFSRSIHYEFDNISPYLTKGFQRVNIKLVKCTFTNMLHWCSLKFFVYGRHINNVVIIRRLLVRIYVVRILATKCFDHICVLVPYEEFEEVEHAFHIHHTPNYMMVNIVNMDWLENALTVFRDMCCWDSFSPTEASGESIALLEIYNSYDHETEESQLLANYHDAILKLLIAISDTHKPFVDFLHSSWSLKCCLQELAEINEMNGSVDSSNEFKILLHQSQVLAHELHLVNTWICLSDCRCVLENIHRYFYDIAMGRRFNFISLIGGNAIALLCLYIMQSNLGHPKLILELLTEAVCVEQQQQWFVPLNGPLWRGIVVGFPSFQKCLDITRENDFSVPEFQLLTHVVFGSNIWIGSTIFLLSFGFQARNINIVSTVSKYIGLIVHASIVGHKS</sequence>
<dbReference type="Proteomes" id="UP001177021">
    <property type="component" value="Unassembled WGS sequence"/>
</dbReference>
<reference evidence="1" key="1">
    <citation type="submission" date="2023-10" db="EMBL/GenBank/DDBJ databases">
        <authorList>
            <person name="Rodriguez Cubillos JULIANA M."/>
            <person name="De Vega J."/>
        </authorList>
    </citation>
    <scope>NUCLEOTIDE SEQUENCE</scope>
</reference>
<comment type="caution">
    <text evidence="1">The sequence shown here is derived from an EMBL/GenBank/DDBJ whole genome shotgun (WGS) entry which is preliminary data.</text>
</comment>
<evidence type="ECO:0000313" key="2">
    <source>
        <dbReference type="Proteomes" id="UP001177021"/>
    </source>
</evidence>
<proteinExistence type="predicted"/>
<keyword evidence="2" id="KW-1185">Reference proteome</keyword>
<evidence type="ECO:0000313" key="1">
    <source>
        <dbReference type="EMBL" id="CAJ2651817.1"/>
    </source>
</evidence>
<name>A0ACB0K3E5_TRIPR</name>
<accession>A0ACB0K3E5</accession>
<gene>
    <name evidence="1" type="ORF">MILVUS5_LOCUS19394</name>
</gene>